<keyword evidence="1" id="KW-0812">Transmembrane</keyword>
<evidence type="ECO:0000313" key="2">
    <source>
        <dbReference type="EMBL" id="MBK1827662.1"/>
    </source>
</evidence>
<dbReference type="EMBL" id="JAENII010000008">
    <property type="protein sequence ID" value="MBK1827662.1"/>
    <property type="molecule type" value="Genomic_DNA"/>
</dbReference>
<feature type="transmembrane region" description="Helical" evidence="1">
    <location>
        <begin position="6"/>
        <end position="23"/>
    </location>
</feature>
<dbReference type="AlphaFoldDB" id="A0A934RAX1"/>
<keyword evidence="1" id="KW-0472">Membrane</keyword>
<keyword evidence="1" id="KW-1133">Transmembrane helix</keyword>
<organism evidence="2 3">
    <name type="scientific">Haloferula rosea</name>
    <dbReference type="NCBI Taxonomy" id="490093"/>
    <lineage>
        <taxon>Bacteria</taxon>
        <taxon>Pseudomonadati</taxon>
        <taxon>Verrucomicrobiota</taxon>
        <taxon>Verrucomicrobiia</taxon>
        <taxon>Verrucomicrobiales</taxon>
        <taxon>Verrucomicrobiaceae</taxon>
        <taxon>Haloferula</taxon>
    </lineage>
</organism>
<keyword evidence="3" id="KW-1185">Reference proteome</keyword>
<name>A0A934RAX1_9BACT</name>
<sequence length="165" mass="17882">MVELTLAMSVGMMVAAISLMLFNQQMSFLRIFRAQDFLVREAPLISNYMVRVIGSAEGYQLFSDMASLRSGDGAVLEDAKVLVLRFMESDGTERASVLSFEDPGGGLGPGLYYRLIPDSGVVGSPDWAISKEPADVTFAVEQGILRMTLSGPNGEELVYSGTQQL</sequence>
<evidence type="ECO:0000313" key="3">
    <source>
        <dbReference type="Proteomes" id="UP000658278"/>
    </source>
</evidence>
<gene>
    <name evidence="2" type="ORF">JIN81_11580</name>
</gene>
<protein>
    <submittedName>
        <fullName evidence="2">Uncharacterized protein</fullName>
    </submittedName>
</protein>
<dbReference type="Proteomes" id="UP000658278">
    <property type="component" value="Unassembled WGS sequence"/>
</dbReference>
<accession>A0A934RAX1</accession>
<comment type="caution">
    <text evidence="2">The sequence shown here is derived from an EMBL/GenBank/DDBJ whole genome shotgun (WGS) entry which is preliminary data.</text>
</comment>
<reference evidence="2" key="1">
    <citation type="submission" date="2021-01" db="EMBL/GenBank/DDBJ databases">
        <title>Modified the classification status of verrucomicrobia.</title>
        <authorList>
            <person name="Feng X."/>
        </authorList>
    </citation>
    <scope>NUCLEOTIDE SEQUENCE</scope>
    <source>
        <strain evidence="2">KCTC 22201</strain>
    </source>
</reference>
<evidence type="ECO:0000256" key="1">
    <source>
        <dbReference type="SAM" id="Phobius"/>
    </source>
</evidence>
<proteinExistence type="predicted"/>